<feature type="region of interest" description="Disordered" evidence="1">
    <location>
        <begin position="165"/>
        <end position="186"/>
    </location>
</feature>
<feature type="transmembrane region" description="Helical" evidence="2">
    <location>
        <begin position="6"/>
        <end position="28"/>
    </location>
</feature>
<dbReference type="EMBL" id="ABLD01000029">
    <property type="protein sequence ID" value="EDT07327.1"/>
    <property type="molecule type" value="Genomic_DNA"/>
</dbReference>
<dbReference type="AlphaFoldDB" id="B1G966"/>
<protein>
    <recommendedName>
        <fullName evidence="5">Transmembrane protein</fullName>
    </recommendedName>
</protein>
<feature type="region of interest" description="Disordered" evidence="1">
    <location>
        <begin position="67"/>
        <end position="90"/>
    </location>
</feature>
<feature type="compositionally biased region" description="Basic and acidic residues" evidence="1">
    <location>
        <begin position="74"/>
        <end position="84"/>
    </location>
</feature>
<keyword evidence="2" id="KW-0812">Transmembrane</keyword>
<sequence length="216" mass="24658">MDTGNVSAIISASAGIIGVLLGNSFVTVKELVVNRSKRRKDTAYLAIIVVSHLDRFANGCSSVAWDDGTSEGRPAGRNEEEYRPTTEPPEFQPLDIDVEWKVLPRELMYEILRLPDLREQIQNRLAGIAEYDNDYPEHAEYFWTRRRDYADLGLRTSELSRRLRRHAGMPAEEPKPGEWNRDGGLRDVVKNIDDERAAYERRRREDSAPLPDGLTC</sequence>
<reference evidence="3 4" key="1">
    <citation type="submission" date="2008-03" db="EMBL/GenBank/DDBJ databases">
        <title>Sequencing of the draft genome and assembly of Burkholderia graminis C4D1M.</title>
        <authorList>
            <consortium name="US DOE Joint Genome Institute (JGI-PGF)"/>
            <person name="Copeland A."/>
            <person name="Lucas S."/>
            <person name="Lapidus A."/>
            <person name="Glavina del Rio T."/>
            <person name="Dalin E."/>
            <person name="Tice H."/>
            <person name="Bruce D."/>
            <person name="Goodwin L."/>
            <person name="Pitluck S."/>
            <person name="Larimer F."/>
            <person name="Land M.L."/>
            <person name="Hauser L."/>
            <person name="Tiedje J."/>
            <person name="Richardson P."/>
        </authorList>
    </citation>
    <scope>NUCLEOTIDE SEQUENCE [LARGE SCALE GENOMIC DNA]</scope>
    <source>
        <strain evidence="4">ATCC 700544 / DSM 17151 / LMG 18924 / NCIMB 13744 / C4D1M</strain>
    </source>
</reference>
<evidence type="ECO:0000313" key="4">
    <source>
        <dbReference type="Proteomes" id="UP000005045"/>
    </source>
</evidence>
<gene>
    <name evidence="3" type="ORF">BgramDRAFT_5903</name>
</gene>
<dbReference type="RefSeq" id="WP_006052470.1">
    <property type="nucleotide sequence ID" value="NZ_ABLD01000029.1"/>
</dbReference>
<evidence type="ECO:0000256" key="2">
    <source>
        <dbReference type="SAM" id="Phobius"/>
    </source>
</evidence>
<evidence type="ECO:0000313" key="3">
    <source>
        <dbReference type="EMBL" id="EDT07327.1"/>
    </source>
</evidence>
<feature type="compositionally biased region" description="Basic and acidic residues" evidence="1">
    <location>
        <begin position="172"/>
        <end position="186"/>
    </location>
</feature>
<keyword evidence="2" id="KW-0472">Membrane</keyword>
<comment type="caution">
    <text evidence="3">The sequence shown here is derived from an EMBL/GenBank/DDBJ whole genome shotgun (WGS) entry which is preliminary data.</text>
</comment>
<accession>B1G966</accession>
<dbReference type="Proteomes" id="UP000005045">
    <property type="component" value="Unassembled WGS sequence"/>
</dbReference>
<name>B1G966_PARG4</name>
<evidence type="ECO:0008006" key="5">
    <source>
        <dbReference type="Google" id="ProtNLM"/>
    </source>
</evidence>
<organism evidence="3 4">
    <name type="scientific">Paraburkholderia graminis (strain ATCC 700544 / DSM 17151 / LMG 18924 / NCIMB 13744 / C4D1M)</name>
    <dbReference type="NCBI Taxonomy" id="396598"/>
    <lineage>
        <taxon>Bacteria</taxon>
        <taxon>Pseudomonadati</taxon>
        <taxon>Pseudomonadota</taxon>
        <taxon>Betaproteobacteria</taxon>
        <taxon>Burkholderiales</taxon>
        <taxon>Burkholderiaceae</taxon>
        <taxon>Paraburkholderia</taxon>
    </lineage>
</organism>
<evidence type="ECO:0000256" key="1">
    <source>
        <dbReference type="SAM" id="MobiDB-lite"/>
    </source>
</evidence>
<keyword evidence="4" id="KW-1185">Reference proteome</keyword>
<proteinExistence type="predicted"/>
<keyword evidence="2" id="KW-1133">Transmembrane helix</keyword>